<evidence type="ECO:0000313" key="2">
    <source>
        <dbReference type="Proteomes" id="UP000237839"/>
    </source>
</evidence>
<keyword evidence="2" id="KW-1185">Reference proteome</keyword>
<organism evidence="1 2">
    <name type="scientific">Solimicrobium silvestre</name>
    <dbReference type="NCBI Taxonomy" id="2099400"/>
    <lineage>
        <taxon>Bacteria</taxon>
        <taxon>Pseudomonadati</taxon>
        <taxon>Pseudomonadota</taxon>
        <taxon>Betaproteobacteria</taxon>
        <taxon>Burkholderiales</taxon>
        <taxon>Oxalobacteraceae</taxon>
        <taxon>Solimicrobium</taxon>
    </lineage>
</organism>
<reference evidence="1 2" key="1">
    <citation type="submission" date="2018-02" db="EMBL/GenBank/DDBJ databases">
        <title>Solimicrobium silvestre gen. nov., sp. nov., isolated from alpine forest soil.</title>
        <authorList>
            <person name="Margesin R."/>
            <person name="Albuquerque L."/>
            <person name="Zhang D.-C."/>
            <person name="Froufe H.J.C."/>
            <person name="Severino R."/>
            <person name="Roxo I."/>
            <person name="Egas C."/>
            <person name="Da Costa M.S."/>
        </authorList>
    </citation>
    <scope>NUCLEOTIDE SEQUENCE [LARGE SCALE GENOMIC DNA]</scope>
    <source>
        <strain evidence="1 2">S20-91</strain>
    </source>
</reference>
<dbReference type="Proteomes" id="UP000237839">
    <property type="component" value="Unassembled WGS sequence"/>
</dbReference>
<protein>
    <submittedName>
        <fullName evidence="1">Uncharacterized protein</fullName>
    </submittedName>
</protein>
<dbReference type="RefSeq" id="WP_105532098.1">
    <property type="nucleotide sequence ID" value="NZ_PUGF01000010.1"/>
</dbReference>
<dbReference type="AlphaFoldDB" id="A0A2S9GZ19"/>
<evidence type="ECO:0000313" key="1">
    <source>
        <dbReference type="EMBL" id="PRC92979.1"/>
    </source>
</evidence>
<accession>A0A2S9GZ19</accession>
<gene>
    <name evidence="1" type="ORF">S2091_2396</name>
</gene>
<name>A0A2S9GZ19_9BURK</name>
<dbReference type="EMBL" id="PUGF01000010">
    <property type="protein sequence ID" value="PRC92979.1"/>
    <property type="molecule type" value="Genomic_DNA"/>
</dbReference>
<sequence length="212" mass="22982">MLEFNNANTLRISPTCVDDDIVGVACLNFSRSYLAIAVLTGFALTGCGGNQNDPPKENTLSQHVVSTSEIPALIRRVDQLSTALRKQPNTTSVGLHSVAGTYQGETSDGRLCSLMVDEDHPGFQFQVEREKIGIHWEPLAYAANGAVIHNLEDSSAPGQPGVQLTRFTNAPIPMTEVLILRIGTGTPALPQMIYLRTQGSTTKTVKCIFERK</sequence>
<proteinExistence type="predicted"/>
<comment type="caution">
    <text evidence="1">The sequence shown here is derived from an EMBL/GenBank/DDBJ whole genome shotgun (WGS) entry which is preliminary data.</text>
</comment>
<dbReference type="OrthoDB" id="9896293at2"/>